<dbReference type="InterPro" id="IPR003400">
    <property type="entry name" value="ExbD"/>
</dbReference>
<evidence type="ECO:0000256" key="3">
    <source>
        <dbReference type="ARBA" id="ARBA00022475"/>
    </source>
</evidence>
<organism evidence="8 9">
    <name type="scientific">Prosthecobacter vanneervenii</name>
    <dbReference type="NCBI Taxonomy" id="48466"/>
    <lineage>
        <taxon>Bacteria</taxon>
        <taxon>Pseudomonadati</taxon>
        <taxon>Verrucomicrobiota</taxon>
        <taxon>Verrucomicrobiia</taxon>
        <taxon>Verrucomicrobiales</taxon>
        <taxon>Verrucomicrobiaceae</taxon>
        <taxon>Prosthecobacter</taxon>
    </lineage>
</organism>
<evidence type="ECO:0000313" key="8">
    <source>
        <dbReference type="EMBL" id="MBB5031802.1"/>
    </source>
</evidence>
<comment type="subcellular location">
    <subcellularLocation>
        <location evidence="1">Cell membrane</location>
        <topology evidence="1">Single-pass membrane protein</topology>
    </subcellularLocation>
    <subcellularLocation>
        <location evidence="7">Cell membrane</location>
        <topology evidence="7">Single-pass type II membrane protein</topology>
    </subcellularLocation>
</comment>
<proteinExistence type="inferred from homology"/>
<keyword evidence="6" id="KW-0472">Membrane</keyword>
<evidence type="ECO:0000256" key="2">
    <source>
        <dbReference type="ARBA" id="ARBA00005811"/>
    </source>
</evidence>
<keyword evidence="7" id="KW-0813">Transport</keyword>
<keyword evidence="7" id="KW-0653">Protein transport</keyword>
<evidence type="ECO:0000256" key="4">
    <source>
        <dbReference type="ARBA" id="ARBA00022692"/>
    </source>
</evidence>
<evidence type="ECO:0000256" key="5">
    <source>
        <dbReference type="ARBA" id="ARBA00022989"/>
    </source>
</evidence>
<dbReference type="GO" id="GO:0022857">
    <property type="term" value="F:transmembrane transporter activity"/>
    <property type="evidence" value="ECO:0007669"/>
    <property type="project" value="InterPro"/>
</dbReference>
<protein>
    <submittedName>
        <fullName evidence="8">Biopolymer transport protein ExbD</fullName>
    </submittedName>
</protein>
<dbReference type="RefSeq" id="WP_184338739.1">
    <property type="nucleotide sequence ID" value="NZ_JACHIG010000002.1"/>
</dbReference>
<gene>
    <name evidence="8" type="ORF">HNQ65_001370</name>
</gene>
<keyword evidence="4 7" id="KW-0812">Transmembrane</keyword>
<keyword evidence="5" id="KW-1133">Transmembrane helix</keyword>
<evidence type="ECO:0000313" key="9">
    <source>
        <dbReference type="Proteomes" id="UP000590740"/>
    </source>
</evidence>
<evidence type="ECO:0000256" key="7">
    <source>
        <dbReference type="RuleBase" id="RU003879"/>
    </source>
</evidence>
<reference evidence="8 9" key="1">
    <citation type="submission" date="2020-08" db="EMBL/GenBank/DDBJ databases">
        <title>Genomic Encyclopedia of Type Strains, Phase IV (KMG-IV): sequencing the most valuable type-strain genomes for metagenomic binning, comparative biology and taxonomic classification.</title>
        <authorList>
            <person name="Goeker M."/>
        </authorList>
    </citation>
    <scope>NUCLEOTIDE SEQUENCE [LARGE SCALE GENOMIC DNA]</scope>
    <source>
        <strain evidence="8 9">DSM 12252</strain>
    </source>
</reference>
<dbReference type="Proteomes" id="UP000590740">
    <property type="component" value="Unassembled WGS sequence"/>
</dbReference>
<keyword evidence="3" id="KW-1003">Cell membrane</keyword>
<dbReference type="GO" id="GO:0005886">
    <property type="term" value="C:plasma membrane"/>
    <property type="evidence" value="ECO:0007669"/>
    <property type="project" value="UniProtKB-SubCell"/>
</dbReference>
<dbReference type="PANTHER" id="PTHR30558">
    <property type="entry name" value="EXBD MEMBRANE COMPONENT OF PMF-DRIVEN MACROMOLECULE IMPORT SYSTEM"/>
    <property type="match status" value="1"/>
</dbReference>
<sequence>MKRHSNTHQLRLITEISMTPFMDLVLVLLFVFLLAAPLLKADKEMLAAATAPAPANLPPATPAPTEKMVLQVNSDLSVTLNGAMMARADLPVSLKQIAGRNPGVGIEVRVHRDLPVQQLVETMQVIEDAGIQKTAVTTHAAAP</sequence>
<accession>A0A7W8DJ81</accession>
<dbReference type="EMBL" id="JACHIG010000002">
    <property type="protein sequence ID" value="MBB5031802.1"/>
    <property type="molecule type" value="Genomic_DNA"/>
</dbReference>
<evidence type="ECO:0000256" key="6">
    <source>
        <dbReference type="ARBA" id="ARBA00023136"/>
    </source>
</evidence>
<comment type="caution">
    <text evidence="8">The sequence shown here is derived from an EMBL/GenBank/DDBJ whole genome shotgun (WGS) entry which is preliminary data.</text>
</comment>
<dbReference type="Pfam" id="PF02472">
    <property type="entry name" value="ExbD"/>
    <property type="match status" value="1"/>
</dbReference>
<keyword evidence="9" id="KW-1185">Reference proteome</keyword>
<dbReference type="AlphaFoldDB" id="A0A7W8DJ81"/>
<dbReference type="Gene3D" id="3.30.420.270">
    <property type="match status" value="1"/>
</dbReference>
<comment type="similarity">
    <text evidence="2 7">Belongs to the ExbD/TolR family.</text>
</comment>
<evidence type="ECO:0000256" key="1">
    <source>
        <dbReference type="ARBA" id="ARBA00004162"/>
    </source>
</evidence>
<dbReference type="GO" id="GO:0015031">
    <property type="term" value="P:protein transport"/>
    <property type="evidence" value="ECO:0007669"/>
    <property type="project" value="UniProtKB-KW"/>
</dbReference>
<dbReference type="PANTHER" id="PTHR30558:SF3">
    <property type="entry name" value="BIOPOLYMER TRANSPORT PROTEIN EXBD-RELATED"/>
    <property type="match status" value="1"/>
</dbReference>
<name>A0A7W8DJ81_9BACT</name>